<dbReference type="SUPFAM" id="SSF53474">
    <property type="entry name" value="alpha/beta-Hydrolases"/>
    <property type="match status" value="1"/>
</dbReference>
<evidence type="ECO:0000313" key="2">
    <source>
        <dbReference type="Proteomes" id="UP000532121"/>
    </source>
</evidence>
<gene>
    <name evidence="1" type="ORF">HHO37_02685</name>
</gene>
<reference evidence="1 2" key="1">
    <citation type="submission" date="2020-04" db="EMBL/GenBank/DDBJ databases">
        <title>MicrobeNet Type strains.</title>
        <authorList>
            <person name="Nicholson A.C."/>
        </authorList>
    </citation>
    <scope>NUCLEOTIDE SEQUENCE [LARGE SCALE GENOMIC DNA]</scope>
    <source>
        <strain evidence="1 2">DSM 22768</strain>
    </source>
</reference>
<dbReference type="Proteomes" id="UP000532121">
    <property type="component" value="Unassembled WGS sequence"/>
</dbReference>
<dbReference type="Gene3D" id="3.40.50.1820">
    <property type="entry name" value="alpha/beta hydrolase"/>
    <property type="match status" value="1"/>
</dbReference>
<accession>A0A7X9LCZ1</accession>
<dbReference type="InterPro" id="IPR029058">
    <property type="entry name" value="AB_hydrolase_fold"/>
</dbReference>
<comment type="caution">
    <text evidence="1">The sequence shown here is derived from an EMBL/GenBank/DDBJ whole genome shotgun (WGS) entry which is preliminary data.</text>
</comment>
<evidence type="ECO:0000313" key="1">
    <source>
        <dbReference type="EMBL" id="NMD48604.1"/>
    </source>
</evidence>
<proteinExistence type="predicted"/>
<organism evidence="1 2">
    <name type="scientific">Streptococcus ratti</name>
    <dbReference type="NCBI Taxonomy" id="1341"/>
    <lineage>
        <taxon>Bacteria</taxon>
        <taxon>Bacillati</taxon>
        <taxon>Bacillota</taxon>
        <taxon>Bacilli</taxon>
        <taxon>Lactobacillales</taxon>
        <taxon>Streptococcaceae</taxon>
        <taxon>Streptococcus</taxon>
    </lineage>
</organism>
<dbReference type="RefSeq" id="WP_193523092.1">
    <property type="nucleotide sequence ID" value="NZ_JABASA010000004.1"/>
</dbReference>
<dbReference type="GO" id="GO:0016787">
    <property type="term" value="F:hydrolase activity"/>
    <property type="evidence" value="ECO:0007669"/>
    <property type="project" value="UniProtKB-KW"/>
</dbReference>
<sequence length="370" mass="42687">MRFTGNKQFDFQIERFTSPFMDDPEVLKDRQTISSHISDFTSWRQWWQDRAYYYEKVGKLRIASSYYKAAMFYLTMEDAEREELYQGFLRNFYASFTDFDYDKDQVPYEKGFLPTLLLKNPKARRTLLVLGGFDGFLEEIAGFFAGMKNTDYNILIFDGPGQGNTISQGLHFSPDFHKPVSAVLDYFHLSSVDAMGLSWGGLLVMEAAAFEKRIRKVIAMDIFYTPMDTLKMSLGKASFSSLSFLLNLRAKPIVNFLINKMAKKAVELRWELNNGYMLTGETNPYDLLVNLKRHNAGRFLPQVTQDCLLLAGKEDHYVPYTRIADIILELTNARSIQANLFTSKSGGEEHCQFGHMDLAFREIKHFLDLT</sequence>
<protein>
    <submittedName>
        <fullName evidence="1">Alpha/beta hydrolase</fullName>
    </submittedName>
</protein>
<name>A0A7X9LCZ1_STRRT</name>
<dbReference type="EMBL" id="JABASA010000004">
    <property type="protein sequence ID" value="NMD48604.1"/>
    <property type="molecule type" value="Genomic_DNA"/>
</dbReference>
<keyword evidence="1" id="KW-0378">Hydrolase</keyword>
<dbReference type="AlphaFoldDB" id="A0A7X9LCZ1"/>